<evidence type="ECO:0000313" key="8">
    <source>
        <dbReference type="Proteomes" id="UP001159427"/>
    </source>
</evidence>
<dbReference type="Gene3D" id="2.60.34.20">
    <property type="match status" value="1"/>
</dbReference>
<organism evidence="7 8">
    <name type="scientific">Porites evermanni</name>
    <dbReference type="NCBI Taxonomy" id="104178"/>
    <lineage>
        <taxon>Eukaryota</taxon>
        <taxon>Metazoa</taxon>
        <taxon>Cnidaria</taxon>
        <taxon>Anthozoa</taxon>
        <taxon>Hexacorallia</taxon>
        <taxon>Scleractinia</taxon>
        <taxon>Fungiina</taxon>
        <taxon>Poritidae</taxon>
        <taxon>Porites</taxon>
    </lineage>
</organism>
<evidence type="ECO:0000313" key="7">
    <source>
        <dbReference type="EMBL" id="CAH3024321.1"/>
    </source>
</evidence>
<dbReference type="Pfam" id="PF20981">
    <property type="entry name" value="AAR2_1st"/>
    <property type="match status" value="1"/>
</dbReference>
<dbReference type="InterPro" id="IPR033647">
    <property type="entry name" value="Aar2_N"/>
</dbReference>
<evidence type="ECO:0000256" key="1">
    <source>
        <dbReference type="ARBA" id="ARBA00006281"/>
    </source>
</evidence>
<dbReference type="Proteomes" id="UP001159427">
    <property type="component" value="Unassembled WGS sequence"/>
</dbReference>
<evidence type="ECO:0000259" key="5">
    <source>
        <dbReference type="Pfam" id="PF05282"/>
    </source>
</evidence>
<sequence>MDPEVAKRLHAEGATLIVLDVPEGTEFGIDYFSWNVGPRFKGVKMIPPGLHFIYYSAVNRTGQTSPRTGLFLYTSRRDIMVLKWSTATEDLMEKATNEEEIGRYRQGLQDMDRFLGPYPHENLKKWVSLTNHITKELLERIQPRCKKISSVTELPQEPQHTRNTGSPSKDAILSLQRDPETVIRFTEFPIQNYPEGATPMEISKYSIDSSHALGCLFKSMKDRKEILGELQFAFVCFLVGQVYDAFEHWKKLLNMLCSCDEALPMYTDIFDALIGVLHFQLMEIPKDFFVDIVSTNNFLTTTLQVFFSNLENSTTVEKRLVEKARRFRKHITKRFTWDFESEPEDCAPVVVET</sequence>
<evidence type="ECO:0000256" key="4">
    <source>
        <dbReference type="SAM" id="MobiDB-lite"/>
    </source>
</evidence>
<dbReference type="PANTHER" id="PTHR12689">
    <property type="entry name" value="A1 CISTRON SPLICING FACTOR AAR2-RELATED"/>
    <property type="match status" value="1"/>
</dbReference>
<comment type="similarity">
    <text evidence="1">Belongs to the AAR2 family.</text>
</comment>
<dbReference type="InterPro" id="IPR007946">
    <property type="entry name" value="AAR2"/>
</dbReference>
<reference evidence="7 8" key="1">
    <citation type="submission" date="2022-05" db="EMBL/GenBank/DDBJ databases">
        <authorList>
            <consortium name="Genoscope - CEA"/>
            <person name="William W."/>
        </authorList>
    </citation>
    <scope>NUCLEOTIDE SEQUENCE [LARGE SCALE GENOMIC DNA]</scope>
</reference>
<feature type="region of interest" description="Disordered" evidence="4">
    <location>
        <begin position="150"/>
        <end position="171"/>
    </location>
</feature>
<feature type="domain" description="AAR2 C-terminal" evidence="5">
    <location>
        <begin position="185"/>
        <end position="340"/>
    </location>
</feature>
<accession>A0ABN8M9B5</accession>
<comment type="caution">
    <text evidence="7">The sequence shown here is derived from an EMBL/GenBank/DDBJ whole genome shotgun (WGS) entry which is preliminary data.</text>
</comment>
<protein>
    <recommendedName>
        <fullName evidence="2">Protein AAR2 homolog</fullName>
    </recommendedName>
    <alternativeName>
        <fullName evidence="3">AAR2 splicing factor homolog</fullName>
    </alternativeName>
</protein>
<feature type="domain" description="AAR2 N-terminal" evidence="6">
    <location>
        <begin position="12"/>
        <end position="143"/>
    </location>
</feature>
<keyword evidence="8" id="KW-1185">Reference proteome</keyword>
<dbReference type="CDD" id="cd13778">
    <property type="entry name" value="Aar2_C"/>
    <property type="match status" value="1"/>
</dbReference>
<proteinExistence type="inferred from homology"/>
<dbReference type="PANTHER" id="PTHR12689:SF4">
    <property type="entry name" value="PROTEIN AAR2 HOMOLOG"/>
    <property type="match status" value="1"/>
</dbReference>
<dbReference type="CDD" id="cd13777">
    <property type="entry name" value="Aar2_N"/>
    <property type="match status" value="1"/>
</dbReference>
<dbReference type="Pfam" id="PF05282">
    <property type="entry name" value="AAR2"/>
    <property type="match status" value="1"/>
</dbReference>
<evidence type="ECO:0000259" key="6">
    <source>
        <dbReference type="Pfam" id="PF20981"/>
    </source>
</evidence>
<evidence type="ECO:0000256" key="3">
    <source>
        <dbReference type="ARBA" id="ARBA00030625"/>
    </source>
</evidence>
<evidence type="ECO:0000256" key="2">
    <source>
        <dbReference type="ARBA" id="ARBA00016372"/>
    </source>
</evidence>
<dbReference type="InterPro" id="IPR038516">
    <property type="entry name" value="AAR2_N_sf"/>
</dbReference>
<dbReference type="InterPro" id="IPR033648">
    <property type="entry name" value="AAR2_C"/>
</dbReference>
<dbReference type="EMBL" id="CALNXI010000299">
    <property type="protein sequence ID" value="CAH3024321.1"/>
    <property type="molecule type" value="Genomic_DNA"/>
</dbReference>
<name>A0ABN8M9B5_9CNID</name>
<gene>
    <name evidence="7" type="ORF">PEVE_00022344</name>
</gene>
<dbReference type="InterPro" id="IPR038514">
    <property type="entry name" value="AAR2_C_sf"/>
</dbReference>
<dbReference type="Gene3D" id="1.25.40.550">
    <property type="entry name" value="Aar2, C-terminal domain-like"/>
    <property type="match status" value="1"/>
</dbReference>